<dbReference type="Proteomes" id="UP000887013">
    <property type="component" value="Unassembled WGS sequence"/>
</dbReference>
<dbReference type="OrthoDB" id="6425627at2759"/>
<dbReference type="AlphaFoldDB" id="A0A8X6QLL5"/>
<proteinExistence type="predicted"/>
<organism evidence="1 2">
    <name type="scientific">Nephila pilipes</name>
    <name type="common">Giant wood spider</name>
    <name type="synonym">Nephila maculata</name>
    <dbReference type="NCBI Taxonomy" id="299642"/>
    <lineage>
        <taxon>Eukaryota</taxon>
        <taxon>Metazoa</taxon>
        <taxon>Ecdysozoa</taxon>
        <taxon>Arthropoda</taxon>
        <taxon>Chelicerata</taxon>
        <taxon>Arachnida</taxon>
        <taxon>Araneae</taxon>
        <taxon>Araneomorphae</taxon>
        <taxon>Entelegynae</taxon>
        <taxon>Araneoidea</taxon>
        <taxon>Nephilidae</taxon>
        <taxon>Nephila</taxon>
    </lineage>
</organism>
<sequence>MLKDVTKWTRCCIACQRFKVQRHTVSPIEHFAPTLERFKHVHVDLVGPLPPSDGFTYLLTCIDRYIQCPEAIPLSDMSAETMAKSFIAN</sequence>
<accession>A0A8X6QLL5</accession>
<dbReference type="InterPro" id="IPR052160">
    <property type="entry name" value="Gypsy_RT_Integrase-like"/>
</dbReference>
<dbReference type="PANTHER" id="PTHR47266">
    <property type="entry name" value="ENDONUCLEASE-RELATED"/>
    <property type="match status" value="1"/>
</dbReference>
<gene>
    <name evidence="1" type="primary">POL_891</name>
    <name evidence="1" type="ORF">NPIL_512351</name>
</gene>
<reference evidence="1" key="1">
    <citation type="submission" date="2020-08" db="EMBL/GenBank/DDBJ databases">
        <title>Multicomponent nature underlies the extraordinary mechanical properties of spider dragline silk.</title>
        <authorList>
            <person name="Kono N."/>
            <person name="Nakamura H."/>
            <person name="Mori M."/>
            <person name="Yoshida Y."/>
            <person name="Ohtoshi R."/>
            <person name="Malay A.D."/>
            <person name="Moran D.A.P."/>
            <person name="Tomita M."/>
            <person name="Numata K."/>
            <person name="Arakawa K."/>
        </authorList>
    </citation>
    <scope>NUCLEOTIDE SEQUENCE</scope>
</reference>
<dbReference type="Gene3D" id="3.30.420.10">
    <property type="entry name" value="Ribonuclease H-like superfamily/Ribonuclease H"/>
    <property type="match status" value="1"/>
</dbReference>
<dbReference type="GO" id="GO:0003676">
    <property type="term" value="F:nucleic acid binding"/>
    <property type="evidence" value="ECO:0007669"/>
    <property type="project" value="InterPro"/>
</dbReference>
<dbReference type="EMBL" id="BMAW01034015">
    <property type="protein sequence ID" value="GFU33108.1"/>
    <property type="molecule type" value="Genomic_DNA"/>
</dbReference>
<dbReference type="InterPro" id="IPR036397">
    <property type="entry name" value="RNaseH_sf"/>
</dbReference>
<dbReference type="SUPFAM" id="SSF53098">
    <property type="entry name" value="Ribonuclease H-like"/>
    <property type="match status" value="1"/>
</dbReference>
<dbReference type="InterPro" id="IPR012337">
    <property type="entry name" value="RNaseH-like_sf"/>
</dbReference>
<name>A0A8X6QLL5_NEPPI</name>
<comment type="caution">
    <text evidence="1">The sequence shown here is derived from an EMBL/GenBank/DDBJ whole genome shotgun (WGS) entry which is preliminary data.</text>
</comment>
<keyword evidence="2" id="KW-1185">Reference proteome</keyword>
<evidence type="ECO:0000313" key="2">
    <source>
        <dbReference type="Proteomes" id="UP000887013"/>
    </source>
</evidence>
<protein>
    <submittedName>
        <fullName evidence="1">Retrovirus-related Pol polyprotein from transposon 412</fullName>
    </submittedName>
</protein>
<evidence type="ECO:0000313" key="1">
    <source>
        <dbReference type="EMBL" id="GFU33108.1"/>
    </source>
</evidence>